<evidence type="ECO:0000313" key="2">
    <source>
        <dbReference type="EMBL" id="CAI4044163.1"/>
    </source>
</evidence>
<sequence>MGNPIVDVVGQNDNCSEESLVNSMNSNSDISSSSVGENEYEFSTVEKAETLIGGTRVISNNLESANDDDQETRTKEPLQSSIDSHRNLKKEHATFIPLGNDGEDLNKIISCTRDDGYDSSHKTFSFSLPFGNTNLKSNSPMAILKTVLPKTPDEIIKEISRKNEIRLKLKKSNSISSLEEMELFKDEKGIDNSRIRAFKKSLEMDALKNSFKQITADPFDKTHDGYYRSRLESIWNELEGDIVIMGGYRGSILRDATTHKRIWIPLRAGFNMTKVDLLIGPNDEDELATQKKIIPDGMLTHIGPVDVSKRLIKRLEANPNLNVQQFGYDWRLSLDISAEHLKNKLQELYDKQSDKKGVYIISHSMGGLVAHKVLQDCTHLIRGIIYVGSPNQCPNILGPIRFGDDVMWNKTIFSKETNFFMRSSFYFLPLDGRCFVDKTTLKRYDFDYFDTEVWKYLGLSPLVNEKRGKSADENEKLLPKKSKSSLSLKATLNATTKFVLSTPVVRAVTGNNNKQSVEDIPSDEVFHTSYEESCEYLMRTLKRTKDYLDSLDYDPSKEYPPLAMVYGNKVPTVRGAKVNGIKDIRDGKYEDFYYGPGDGVVHHKWLLPEQRGFPVVCKIASSAGHVSLMTDLKSMAKAFISIVDSERERANPPS</sequence>
<reference evidence="2" key="1">
    <citation type="submission" date="2022-10" db="EMBL/GenBank/DDBJ databases">
        <authorList>
            <person name="Byrne P K."/>
        </authorList>
    </citation>
    <scope>NUCLEOTIDE SEQUENCE</scope>
    <source>
        <strain evidence="2">CBS7001</strain>
    </source>
</reference>
<dbReference type="SUPFAM" id="SSF53474">
    <property type="entry name" value="alpha/beta-Hydrolases"/>
    <property type="match status" value="1"/>
</dbReference>
<accession>A0AA35NHN9</accession>
<dbReference type="AlphaFoldDB" id="A0AA35NHN9"/>
<feature type="region of interest" description="Disordered" evidence="1">
    <location>
        <begin position="62"/>
        <end position="82"/>
    </location>
</feature>
<evidence type="ECO:0000256" key="1">
    <source>
        <dbReference type="SAM" id="MobiDB-lite"/>
    </source>
</evidence>
<evidence type="ECO:0000313" key="3">
    <source>
        <dbReference type="Proteomes" id="UP001162090"/>
    </source>
</evidence>
<dbReference type="Gene3D" id="3.40.50.1820">
    <property type="entry name" value="alpha/beta hydrolase"/>
    <property type="match status" value="1"/>
</dbReference>
<gene>
    <name evidence="2" type="primary">SUVC10G0680</name>
    <name evidence="2" type="ORF">SUVC_10G0680</name>
</gene>
<dbReference type="Proteomes" id="UP001162090">
    <property type="component" value="Chromosome 10"/>
</dbReference>
<dbReference type="EMBL" id="OX365921">
    <property type="protein sequence ID" value="CAI4044163.1"/>
    <property type="molecule type" value="Genomic_DNA"/>
</dbReference>
<dbReference type="GO" id="GO:0006629">
    <property type="term" value="P:lipid metabolic process"/>
    <property type="evidence" value="ECO:0007669"/>
    <property type="project" value="InterPro"/>
</dbReference>
<evidence type="ECO:0008006" key="4">
    <source>
        <dbReference type="Google" id="ProtNLM"/>
    </source>
</evidence>
<protein>
    <recommendedName>
        <fullName evidence="4">YJR098C-like protein</fullName>
    </recommendedName>
</protein>
<dbReference type="InterPro" id="IPR003386">
    <property type="entry name" value="LACT/PDAT_acylTrfase"/>
</dbReference>
<proteinExistence type="predicted"/>
<dbReference type="InterPro" id="IPR029058">
    <property type="entry name" value="AB_hydrolase_fold"/>
</dbReference>
<name>A0AA35NHN9_SACUV</name>
<dbReference type="Pfam" id="PF02450">
    <property type="entry name" value="LCAT"/>
    <property type="match status" value="1"/>
</dbReference>
<dbReference type="GO" id="GO:0008374">
    <property type="term" value="F:O-acyltransferase activity"/>
    <property type="evidence" value="ECO:0007669"/>
    <property type="project" value="InterPro"/>
</dbReference>
<dbReference type="PANTHER" id="PTHR11440">
    <property type="entry name" value="LECITHIN-CHOLESTEROL ACYLTRANSFERASE-RELATED"/>
    <property type="match status" value="1"/>
</dbReference>
<organism evidence="2 3">
    <name type="scientific">Saccharomyces uvarum</name>
    <name type="common">Yeast</name>
    <name type="synonym">Saccharomyces bayanus var. uvarum</name>
    <dbReference type="NCBI Taxonomy" id="230603"/>
    <lineage>
        <taxon>Eukaryota</taxon>
        <taxon>Fungi</taxon>
        <taxon>Dikarya</taxon>
        <taxon>Ascomycota</taxon>
        <taxon>Saccharomycotina</taxon>
        <taxon>Saccharomycetes</taxon>
        <taxon>Saccharomycetales</taxon>
        <taxon>Saccharomycetaceae</taxon>
        <taxon>Saccharomyces</taxon>
    </lineage>
</organism>